<sequence>MSNSTAPEIPVSADTLLLIGPILIGSLFSWCLFGISIVQLYIYYLSFPSDPFIIQGSVYAIFILDIFQSVVVAAVAWHTLCSGWGRPSSLEFPGWTFTALPCVSGIVAAWVQTFFAWRIHVLGRWKLLPCLIVFLALAQCGAAWAIGIGFIPLRDIKKLHMVKMFARTIIWLGGAALADVAITFSMFYLLYSVKQRTNFQKTDRIISRLIRVTVETGAITATSAIVELILFQTMKTNNLHFIIALMLCKIYSNAFMASLNSRSGSKLSNESPTISTVTSSIHWNHTFLSTMRRENQETSAVIQLETSTEVDSNDSKLGVNQNKNERDIEMDAISERRRG</sequence>
<feature type="transmembrane region" description="Helical" evidence="2">
    <location>
        <begin position="169"/>
        <end position="191"/>
    </location>
</feature>
<feature type="transmembrane region" description="Helical" evidence="2">
    <location>
        <begin position="92"/>
        <end position="115"/>
    </location>
</feature>
<feature type="transmembrane region" description="Helical" evidence="2">
    <location>
        <begin position="239"/>
        <end position="259"/>
    </location>
</feature>
<accession>A0A9P5PT73</accession>
<evidence type="ECO:0000259" key="3">
    <source>
        <dbReference type="Pfam" id="PF20152"/>
    </source>
</evidence>
<feature type="transmembrane region" description="Helical" evidence="2">
    <location>
        <begin position="212"/>
        <end position="233"/>
    </location>
</feature>
<keyword evidence="2" id="KW-0472">Membrane</keyword>
<feature type="transmembrane region" description="Helical" evidence="2">
    <location>
        <begin position="56"/>
        <end position="80"/>
    </location>
</feature>
<gene>
    <name evidence="4" type="ORF">BDP27DRAFT_463154</name>
</gene>
<evidence type="ECO:0000313" key="5">
    <source>
        <dbReference type="Proteomes" id="UP000772434"/>
    </source>
</evidence>
<keyword evidence="2" id="KW-1133">Transmembrane helix</keyword>
<evidence type="ECO:0000313" key="4">
    <source>
        <dbReference type="EMBL" id="KAF9071886.1"/>
    </source>
</evidence>
<feature type="compositionally biased region" description="Basic and acidic residues" evidence="1">
    <location>
        <begin position="323"/>
        <end position="339"/>
    </location>
</feature>
<dbReference type="PANTHER" id="PTHR40465:SF1">
    <property type="entry name" value="DUF6534 DOMAIN-CONTAINING PROTEIN"/>
    <property type="match status" value="1"/>
</dbReference>
<feature type="transmembrane region" description="Helical" evidence="2">
    <location>
        <begin position="127"/>
        <end position="149"/>
    </location>
</feature>
<proteinExistence type="predicted"/>
<dbReference type="PANTHER" id="PTHR40465">
    <property type="entry name" value="CHROMOSOME 1, WHOLE GENOME SHOTGUN SEQUENCE"/>
    <property type="match status" value="1"/>
</dbReference>
<dbReference type="Proteomes" id="UP000772434">
    <property type="component" value="Unassembled WGS sequence"/>
</dbReference>
<feature type="domain" description="DUF6534" evidence="3">
    <location>
        <begin position="175"/>
        <end position="263"/>
    </location>
</feature>
<organism evidence="4 5">
    <name type="scientific">Rhodocollybia butyracea</name>
    <dbReference type="NCBI Taxonomy" id="206335"/>
    <lineage>
        <taxon>Eukaryota</taxon>
        <taxon>Fungi</taxon>
        <taxon>Dikarya</taxon>
        <taxon>Basidiomycota</taxon>
        <taxon>Agaricomycotina</taxon>
        <taxon>Agaricomycetes</taxon>
        <taxon>Agaricomycetidae</taxon>
        <taxon>Agaricales</taxon>
        <taxon>Marasmiineae</taxon>
        <taxon>Omphalotaceae</taxon>
        <taxon>Rhodocollybia</taxon>
    </lineage>
</organism>
<reference evidence="4" key="1">
    <citation type="submission" date="2020-11" db="EMBL/GenBank/DDBJ databases">
        <authorList>
            <consortium name="DOE Joint Genome Institute"/>
            <person name="Ahrendt S."/>
            <person name="Riley R."/>
            <person name="Andreopoulos W."/>
            <person name="Labutti K."/>
            <person name="Pangilinan J."/>
            <person name="Ruiz-Duenas F.J."/>
            <person name="Barrasa J.M."/>
            <person name="Sanchez-Garcia M."/>
            <person name="Camarero S."/>
            <person name="Miyauchi S."/>
            <person name="Serrano A."/>
            <person name="Linde D."/>
            <person name="Babiker R."/>
            <person name="Drula E."/>
            <person name="Ayuso-Fernandez I."/>
            <person name="Pacheco R."/>
            <person name="Padilla G."/>
            <person name="Ferreira P."/>
            <person name="Barriuso J."/>
            <person name="Kellner H."/>
            <person name="Castanera R."/>
            <person name="Alfaro M."/>
            <person name="Ramirez L."/>
            <person name="Pisabarro A.G."/>
            <person name="Kuo A."/>
            <person name="Tritt A."/>
            <person name="Lipzen A."/>
            <person name="He G."/>
            <person name="Yan M."/>
            <person name="Ng V."/>
            <person name="Cullen D."/>
            <person name="Martin F."/>
            <person name="Rosso M.-N."/>
            <person name="Henrissat B."/>
            <person name="Hibbett D."/>
            <person name="Martinez A.T."/>
            <person name="Grigoriev I.V."/>
        </authorList>
    </citation>
    <scope>NUCLEOTIDE SEQUENCE</scope>
    <source>
        <strain evidence="4">AH 40177</strain>
    </source>
</reference>
<keyword evidence="2" id="KW-0812">Transmembrane</keyword>
<dbReference type="Pfam" id="PF20152">
    <property type="entry name" value="DUF6534"/>
    <property type="match status" value="1"/>
</dbReference>
<protein>
    <recommendedName>
        <fullName evidence="3">DUF6534 domain-containing protein</fullName>
    </recommendedName>
</protein>
<dbReference type="OrthoDB" id="2681808at2759"/>
<dbReference type="AlphaFoldDB" id="A0A9P5PT73"/>
<evidence type="ECO:0000256" key="1">
    <source>
        <dbReference type="SAM" id="MobiDB-lite"/>
    </source>
</evidence>
<name>A0A9P5PT73_9AGAR</name>
<comment type="caution">
    <text evidence="4">The sequence shown here is derived from an EMBL/GenBank/DDBJ whole genome shotgun (WGS) entry which is preliminary data.</text>
</comment>
<evidence type="ECO:0000256" key="2">
    <source>
        <dbReference type="SAM" id="Phobius"/>
    </source>
</evidence>
<feature type="region of interest" description="Disordered" evidence="1">
    <location>
        <begin position="308"/>
        <end position="339"/>
    </location>
</feature>
<dbReference type="InterPro" id="IPR045339">
    <property type="entry name" value="DUF6534"/>
</dbReference>
<feature type="transmembrane region" description="Helical" evidence="2">
    <location>
        <begin position="16"/>
        <end position="44"/>
    </location>
</feature>
<dbReference type="EMBL" id="JADNRY010000029">
    <property type="protein sequence ID" value="KAF9071886.1"/>
    <property type="molecule type" value="Genomic_DNA"/>
</dbReference>
<keyword evidence="5" id="KW-1185">Reference proteome</keyword>